<dbReference type="PANTHER" id="PTHR30558:SF3">
    <property type="entry name" value="BIOPOLYMER TRANSPORT PROTEIN EXBD-RELATED"/>
    <property type="match status" value="1"/>
</dbReference>
<organism evidence="6">
    <name type="scientific">marine metagenome</name>
    <dbReference type="NCBI Taxonomy" id="408172"/>
    <lineage>
        <taxon>unclassified sequences</taxon>
        <taxon>metagenomes</taxon>
        <taxon>ecological metagenomes</taxon>
    </lineage>
</organism>
<keyword evidence="4" id="KW-1133">Transmembrane helix</keyword>
<proteinExistence type="predicted"/>
<evidence type="ECO:0000313" key="6">
    <source>
        <dbReference type="EMBL" id="SVC53514.1"/>
    </source>
</evidence>
<evidence type="ECO:0008006" key="7">
    <source>
        <dbReference type="Google" id="ProtNLM"/>
    </source>
</evidence>
<dbReference type="Pfam" id="PF02472">
    <property type="entry name" value="ExbD"/>
    <property type="match status" value="1"/>
</dbReference>
<evidence type="ECO:0000256" key="1">
    <source>
        <dbReference type="ARBA" id="ARBA00004162"/>
    </source>
</evidence>
<gene>
    <name evidence="6" type="ORF">METZ01_LOCUS306368</name>
</gene>
<dbReference type="Gene3D" id="3.30.420.270">
    <property type="match status" value="1"/>
</dbReference>
<keyword evidence="3" id="KW-0812">Transmembrane</keyword>
<accession>A0A382MX30</accession>
<protein>
    <recommendedName>
        <fullName evidence="7">Biopolymer transporter ExbD</fullName>
    </recommendedName>
</protein>
<evidence type="ECO:0000256" key="2">
    <source>
        <dbReference type="ARBA" id="ARBA00022475"/>
    </source>
</evidence>
<dbReference type="PANTHER" id="PTHR30558">
    <property type="entry name" value="EXBD MEMBRANE COMPONENT OF PMF-DRIVEN MACROMOLECULE IMPORT SYSTEM"/>
    <property type="match status" value="1"/>
</dbReference>
<dbReference type="GO" id="GO:0022857">
    <property type="term" value="F:transmembrane transporter activity"/>
    <property type="evidence" value="ECO:0007669"/>
    <property type="project" value="InterPro"/>
</dbReference>
<dbReference type="InterPro" id="IPR003400">
    <property type="entry name" value="ExbD"/>
</dbReference>
<comment type="subcellular location">
    <subcellularLocation>
        <location evidence="1">Cell membrane</location>
        <topology evidence="1">Single-pass membrane protein</topology>
    </subcellularLocation>
</comment>
<dbReference type="GO" id="GO:0005886">
    <property type="term" value="C:plasma membrane"/>
    <property type="evidence" value="ECO:0007669"/>
    <property type="project" value="UniProtKB-SubCell"/>
</dbReference>
<reference evidence="6" key="1">
    <citation type="submission" date="2018-05" db="EMBL/GenBank/DDBJ databases">
        <authorList>
            <person name="Lanie J.A."/>
            <person name="Ng W.-L."/>
            <person name="Kazmierczak K.M."/>
            <person name="Andrzejewski T.M."/>
            <person name="Davidsen T.M."/>
            <person name="Wayne K.J."/>
            <person name="Tettelin H."/>
            <person name="Glass J.I."/>
            <person name="Rusch D."/>
            <person name="Podicherti R."/>
            <person name="Tsui H.-C.T."/>
            <person name="Winkler M.E."/>
        </authorList>
    </citation>
    <scope>NUCLEOTIDE SEQUENCE</scope>
</reference>
<dbReference type="AlphaFoldDB" id="A0A382MX30"/>
<evidence type="ECO:0000256" key="3">
    <source>
        <dbReference type="ARBA" id="ARBA00022692"/>
    </source>
</evidence>
<keyword evidence="2" id="KW-1003">Cell membrane</keyword>
<sequence length="120" mass="13552">MADIAFLLIVFFLVTTTMNQDKGLSLHLPPVGETKEVKSKNILNVWINARDQVAFFENDQLTPVPFAEFKTRIEGRLRENDKLIISLKAERGATYRSFVDVLDELKLAGSTKISIANPEE</sequence>
<name>A0A382MX30_9ZZZZ</name>
<evidence type="ECO:0000256" key="4">
    <source>
        <dbReference type="ARBA" id="ARBA00022989"/>
    </source>
</evidence>
<keyword evidence="5" id="KW-0472">Membrane</keyword>
<evidence type="ECO:0000256" key="5">
    <source>
        <dbReference type="ARBA" id="ARBA00023136"/>
    </source>
</evidence>
<dbReference type="EMBL" id="UINC01096541">
    <property type="protein sequence ID" value="SVC53514.1"/>
    <property type="molecule type" value="Genomic_DNA"/>
</dbReference>